<dbReference type="PROSITE" id="PS51450">
    <property type="entry name" value="LRR"/>
    <property type="match status" value="1"/>
</dbReference>
<dbReference type="PANTHER" id="PTHR46652:SF3">
    <property type="entry name" value="LEUCINE-RICH REPEAT-CONTAINING PROTEIN 9"/>
    <property type="match status" value="1"/>
</dbReference>
<dbReference type="OrthoDB" id="1055097at2759"/>
<keyword evidence="2" id="KW-0677">Repeat</keyword>
<dbReference type="EMBL" id="LN902843">
    <property type="protein sequence ID" value="CDS37489.1"/>
    <property type="molecule type" value="Genomic_DNA"/>
</dbReference>
<dbReference type="SUPFAM" id="SSF52058">
    <property type="entry name" value="L domain-like"/>
    <property type="match status" value="1"/>
</dbReference>
<dbReference type="Pfam" id="PF00560">
    <property type="entry name" value="LRR_1"/>
    <property type="match status" value="1"/>
</dbReference>
<protein>
    <submittedName>
        <fullName evidence="4">Protein phosphatase 1 regulatory subunit 7</fullName>
    </submittedName>
</protein>
<feature type="region of interest" description="Disordered" evidence="3">
    <location>
        <begin position="345"/>
        <end position="366"/>
    </location>
</feature>
<evidence type="ECO:0000313" key="4">
    <source>
        <dbReference type="EMBL" id="CDS37489.1"/>
    </source>
</evidence>
<dbReference type="Pfam" id="PF13855">
    <property type="entry name" value="LRR_8"/>
    <property type="match status" value="1"/>
</dbReference>
<dbReference type="STRING" id="6211.A0A068Y5E1"/>
<organism evidence="4 5">
    <name type="scientific">Echinococcus multilocularis</name>
    <name type="common">Fox tapeworm</name>
    <dbReference type="NCBI Taxonomy" id="6211"/>
    <lineage>
        <taxon>Eukaryota</taxon>
        <taxon>Metazoa</taxon>
        <taxon>Spiralia</taxon>
        <taxon>Lophotrochozoa</taxon>
        <taxon>Platyhelminthes</taxon>
        <taxon>Cestoda</taxon>
        <taxon>Eucestoda</taxon>
        <taxon>Cyclophyllidea</taxon>
        <taxon>Taeniidae</taxon>
        <taxon>Echinococcus</taxon>
    </lineage>
</organism>
<dbReference type="Gene3D" id="3.80.10.10">
    <property type="entry name" value="Ribonuclease Inhibitor"/>
    <property type="match status" value="2"/>
</dbReference>
<name>A0A068Y5E1_ECHMU</name>
<reference evidence="4" key="2">
    <citation type="submission" date="2015-11" db="EMBL/GenBank/DDBJ databases">
        <authorList>
            <person name="Zhang Y."/>
            <person name="Guo Z."/>
        </authorList>
    </citation>
    <scope>NUCLEOTIDE SEQUENCE</scope>
</reference>
<keyword evidence="1" id="KW-0433">Leucine-rich repeat</keyword>
<dbReference type="eggNOG" id="KOG0472">
    <property type="taxonomic scope" value="Eukaryota"/>
</dbReference>
<reference evidence="4" key="1">
    <citation type="journal article" date="2013" name="Nature">
        <title>The genomes of four tapeworm species reveal adaptations to parasitism.</title>
        <authorList>
            <person name="Tsai I.J."/>
            <person name="Zarowiecki M."/>
            <person name="Holroyd N."/>
            <person name="Garciarrubio A."/>
            <person name="Sanchez-Flores A."/>
            <person name="Brooks K.L."/>
            <person name="Tracey A."/>
            <person name="Bobes R.J."/>
            <person name="Fragoso G."/>
            <person name="Sciutto E."/>
            <person name="Aslett M."/>
            <person name="Beasley H."/>
            <person name="Bennett H.M."/>
            <person name="Cai J."/>
            <person name="Camicia F."/>
            <person name="Clark R."/>
            <person name="Cucher M."/>
            <person name="De Silva N."/>
            <person name="Day T.A."/>
            <person name="Deplazes P."/>
            <person name="Estrada K."/>
            <person name="Fernandez C."/>
            <person name="Holland P.W."/>
            <person name="Hou J."/>
            <person name="Hu S."/>
            <person name="Huckvale T."/>
            <person name="Hung S.S."/>
            <person name="Kamenetzky L."/>
            <person name="Keane J.A."/>
            <person name="Kiss F."/>
            <person name="Koziol U."/>
            <person name="Lambert O."/>
            <person name="Liu K."/>
            <person name="Luo X."/>
            <person name="Luo Y."/>
            <person name="Macchiaroli N."/>
            <person name="Nichol S."/>
            <person name="Paps J."/>
            <person name="Parkinson J."/>
            <person name="Pouchkina-Stantcheva N."/>
            <person name="Riddiford N."/>
            <person name="Rosenzvit M."/>
            <person name="Salinas G."/>
            <person name="Wasmuth J.D."/>
            <person name="Zamanian M."/>
            <person name="Zheng Y."/>
            <person name="Cai X."/>
            <person name="Soberon X."/>
            <person name="Olson P.D."/>
            <person name="Laclette J.P."/>
            <person name="Brehm K."/>
            <person name="Berriman M."/>
            <person name="Garciarrubio A."/>
            <person name="Bobes R.J."/>
            <person name="Fragoso G."/>
            <person name="Sanchez-Flores A."/>
            <person name="Estrada K."/>
            <person name="Cevallos M.A."/>
            <person name="Morett E."/>
            <person name="Gonzalez V."/>
            <person name="Portillo T."/>
            <person name="Ochoa-Leyva A."/>
            <person name="Jose M.V."/>
            <person name="Sciutto E."/>
            <person name="Landa A."/>
            <person name="Jimenez L."/>
            <person name="Valdes V."/>
            <person name="Carrero J.C."/>
            <person name="Larralde C."/>
            <person name="Morales-Montor J."/>
            <person name="Limon-Lason J."/>
            <person name="Soberon X."/>
            <person name="Laclette J.P."/>
        </authorList>
    </citation>
    <scope>NUCLEOTIDE SEQUENCE [LARGE SCALE GENOMIC DNA]</scope>
</reference>
<dbReference type="InterPro" id="IPR050836">
    <property type="entry name" value="SDS22/Internalin_LRR"/>
</dbReference>
<dbReference type="PANTHER" id="PTHR46652">
    <property type="entry name" value="LEUCINE-RICH REPEAT AND IQ DOMAIN-CONTAINING PROTEIN 1-RELATED"/>
    <property type="match status" value="1"/>
</dbReference>
<evidence type="ECO:0000256" key="1">
    <source>
        <dbReference type="ARBA" id="ARBA00022614"/>
    </source>
</evidence>
<keyword evidence="5" id="KW-1185">Reference proteome</keyword>
<evidence type="ECO:0000313" key="5">
    <source>
        <dbReference type="Proteomes" id="UP000017246"/>
    </source>
</evidence>
<accession>A0A068Y5E1</accession>
<dbReference type="InterPro" id="IPR032675">
    <property type="entry name" value="LRR_dom_sf"/>
</dbReference>
<evidence type="ECO:0000256" key="2">
    <source>
        <dbReference type="ARBA" id="ARBA00022737"/>
    </source>
</evidence>
<gene>
    <name evidence="4" type="ORF">EmuJ_000473800</name>
</gene>
<sequence length="366" mass="40648">MGSPIQYSTTKKACTLDISSIGLRSIDSLKPLPDILHLYAFKNNIGSVEGLRHFANLVVIDLHHNQISCVAGAFKSMHGLKELRLDKNDLRSILPEDVQSCSNLTYLNVGFNKLDNVNLTHLYMSENKIENIRDPLANLIHLITVDFANNCINSLIGLGACEHLKHVNFAGNDVDSLVSAALAFPNSEYLNFSRNRIKYPDEILTALNYLACLKTLAIYENPLEFSDSTVSQVEFEGIIEQFKSGASPVNTLTHFYPREFSGVPKNVLRPDVTDGEIIEDIETRFLSLEELGDLFTKRIVGCRFQEALAELPGESLWFDPCDVGSPSVSSNKKLPGRRNRLQDALDFARTAGSNEATKLGDRGNED</sequence>
<dbReference type="InterPro" id="IPR001611">
    <property type="entry name" value="Leu-rich_rpt"/>
</dbReference>
<evidence type="ECO:0000256" key="3">
    <source>
        <dbReference type="SAM" id="MobiDB-lite"/>
    </source>
</evidence>
<dbReference type="AlphaFoldDB" id="A0A068Y5E1"/>
<proteinExistence type="predicted"/>
<dbReference type="Proteomes" id="UP000017246">
    <property type="component" value="Unassembled WGS sequence"/>
</dbReference>